<dbReference type="GO" id="GO:0003723">
    <property type="term" value="F:RNA binding"/>
    <property type="evidence" value="ECO:0007669"/>
    <property type="project" value="TreeGrafter"/>
</dbReference>
<dbReference type="GO" id="GO:0071051">
    <property type="term" value="P:poly(A)-dependent snoRNA 3'-end processing"/>
    <property type="evidence" value="ECO:0007669"/>
    <property type="project" value="TreeGrafter"/>
</dbReference>
<comment type="caution">
    <text evidence="8">The sequence shown here is derived from an EMBL/GenBank/DDBJ whole genome shotgun (WGS) entry which is preliminary data.</text>
</comment>
<evidence type="ECO:0000256" key="6">
    <source>
        <dbReference type="SAM" id="MobiDB-lite"/>
    </source>
</evidence>
<dbReference type="SUPFAM" id="SSF55666">
    <property type="entry name" value="Ribonuclease PH domain 2-like"/>
    <property type="match status" value="1"/>
</dbReference>
<proteinExistence type="inferred from homology"/>
<dbReference type="SUPFAM" id="SSF54211">
    <property type="entry name" value="Ribosomal protein S5 domain 2-like"/>
    <property type="match status" value="1"/>
</dbReference>
<dbReference type="AlphaFoldDB" id="A0A8H3J324"/>
<reference evidence="8" key="1">
    <citation type="submission" date="2021-03" db="EMBL/GenBank/DDBJ databases">
        <authorList>
            <person name="Tagirdzhanova G."/>
        </authorList>
    </citation>
    <scope>NUCLEOTIDE SEQUENCE</scope>
</reference>
<sequence>MANTTLSPLHRADGSARYTKNGYSVIAAVNGPIEVQRRDELPEEAAVDVAVRPAAGLGGLPERHLESILQNTLRHVIVVSAHPRTLIQFTLQIVTSPGDDSVTGSLPQASSNLPVLPALLQASILALLSTSIPLFMTLTATLVAVNPNGILLVEPSVQEIKLASSIHVLAFSSHGDLLVVESEGDFTIDKWEEVHKKAKSICHEEAGDESESGSEDVSMSSDDSSKIENVLKEAVERKIAKEQRWKESTG</sequence>
<dbReference type="GO" id="GO:0005730">
    <property type="term" value="C:nucleolus"/>
    <property type="evidence" value="ECO:0007669"/>
    <property type="project" value="TreeGrafter"/>
</dbReference>
<dbReference type="PANTHER" id="PTHR11953:SF1">
    <property type="entry name" value="EXOSOME COMPLEX COMPONENT RRP46"/>
    <property type="match status" value="1"/>
</dbReference>
<keyword evidence="5" id="KW-0539">Nucleus</keyword>
<dbReference type="InterPro" id="IPR036345">
    <property type="entry name" value="ExoRNase_PH_dom2_sf"/>
</dbReference>
<keyword evidence="3" id="KW-0698">rRNA processing</keyword>
<accession>A0A8H3J324</accession>
<dbReference type="GO" id="GO:0034475">
    <property type="term" value="P:U4 snRNA 3'-end processing"/>
    <property type="evidence" value="ECO:0007669"/>
    <property type="project" value="TreeGrafter"/>
</dbReference>
<dbReference type="GO" id="GO:0016075">
    <property type="term" value="P:rRNA catabolic process"/>
    <property type="evidence" value="ECO:0007669"/>
    <property type="project" value="TreeGrafter"/>
</dbReference>
<dbReference type="CDD" id="cd11372">
    <property type="entry name" value="RNase_PH_RRP46"/>
    <property type="match status" value="1"/>
</dbReference>
<dbReference type="GO" id="GO:0006364">
    <property type="term" value="P:rRNA processing"/>
    <property type="evidence" value="ECO:0007669"/>
    <property type="project" value="UniProtKB-KW"/>
</dbReference>
<feature type="domain" description="Exoribonuclease phosphorolytic" evidence="7">
    <location>
        <begin position="9"/>
        <end position="133"/>
    </location>
</feature>
<dbReference type="PANTHER" id="PTHR11953">
    <property type="entry name" value="EXOSOME COMPLEX COMPONENT"/>
    <property type="match status" value="1"/>
</dbReference>
<dbReference type="GO" id="GO:0000176">
    <property type="term" value="C:nuclear exosome (RNase complex)"/>
    <property type="evidence" value="ECO:0007669"/>
    <property type="project" value="TreeGrafter"/>
</dbReference>
<protein>
    <submittedName>
        <fullName evidence="8">Exosome non-catalytic core subunit rrp46</fullName>
    </submittedName>
</protein>
<dbReference type="Gene3D" id="3.30.230.70">
    <property type="entry name" value="GHMP Kinase, N-terminal domain"/>
    <property type="match status" value="1"/>
</dbReference>
<dbReference type="Proteomes" id="UP000664534">
    <property type="component" value="Unassembled WGS sequence"/>
</dbReference>
<keyword evidence="4" id="KW-0271">Exosome</keyword>
<dbReference type="EMBL" id="CAJPDT010000123">
    <property type="protein sequence ID" value="CAF9939804.1"/>
    <property type="molecule type" value="Genomic_DNA"/>
</dbReference>
<organism evidence="8 9">
    <name type="scientific">Imshaugia aleurites</name>
    <dbReference type="NCBI Taxonomy" id="172621"/>
    <lineage>
        <taxon>Eukaryota</taxon>
        <taxon>Fungi</taxon>
        <taxon>Dikarya</taxon>
        <taxon>Ascomycota</taxon>
        <taxon>Pezizomycotina</taxon>
        <taxon>Lecanoromycetes</taxon>
        <taxon>OSLEUM clade</taxon>
        <taxon>Lecanoromycetidae</taxon>
        <taxon>Lecanorales</taxon>
        <taxon>Lecanorineae</taxon>
        <taxon>Parmeliaceae</taxon>
        <taxon>Imshaugia</taxon>
    </lineage>
</organism>
<dbReference type="Pfam" id="PF01138">
    <property type="entry name" value="RNase_PH"/>
    <property type="match status" value="1"/>
</dbReference>
<dbReference type="InterPro" id="IPR001247">
    <property type="entry name" value="ExoRNase_PH_dom1"/>
</dbReference>
<evidence type="ECO:0000256" key="4">
    <source>
        <dbReference type="ARBA" id="ARBA00022835"/>
    </source>
</evidence>
<dbReference type="InterPro" id="IPR050080">
    <property type="entry name" value="RNase_PH"/>
</dbReference>
<dbReference type="GO" id="GO:0000177">
    <property type="term" value="C:cytoplasmic exosome (RNase complex)"/>
    <property type="evidence" value="ECO:0007669"/>
    <property type="project" value="TreeGrafter"/>
</dbReference>
<name>A0A8H3J324_9LECA</name>
<evidence type="ECO:0000313" key="8">
    <source>
        <dbReference type="EMBL" id="CAF9939804.1"/>
    </source>
</evidence>
<gene>
    <name evidence="8" type="primary">RRP46</name>
    <name evidence="8" type="ORF">IMSHALPRED_001642</name>
</gene>
<keyword evidence="9" id="KW-1185">Reference proteome</keyword>
<dbReference type="OrthoDB" id="27298at2759"/>
<comment type="similarity">
    <text evidence="2">Belongs to the RNase PH family.</text>
</comment>
<dbReference type="GO" id="GO:0071028">
    <property type="term" value="P:nuclear mRNA surveillance"/>
    <property type="evidence" value="ECO:0007669"/>
    <property type="project" value="TreeGrafter"/>
</dbReference>
<evidence type="ECO:0000313" key="9">
    <source>
        <dbReference type="Proteomes" id="UP000664534"/>
    </source>
</evidence>
<evidence type="ECO:0000256" key="1">
    <source>
        <dbReference type="ARBA" id="ARBA00004123"/>
    </source>
</evidence>
<evidence type="ECO:0000256" key="5">
    <source>
        <dbReference type="ARBA" id="ARBA00023242"/>
    </source>
</evidence>
<evidence type="ECO:0000256" key="3">
    <source>
        <dbReference type="ARBA" id="ARBA00022552"/>
    </source>
</evidence>
<evidence type="ECO:0000259" key="7">
    <source>
        <dbReference type="Pfam" id="PF01138"/>
    </source>
</evidence>
<dbReference type="InterPro" id="IPR027408">
    <property type="entry name" value="PNPase/RNase_PH_dom_sf"/>
</dbReference>
<dbReference type="InterPro" id="IPR020568">
    <property type="entry name" value="Ribosomal_Su5_D2-typ_SF"/>
</dbReference>
<feature type="region of interest" description="Disordered" evidence="6">
    <location>
        <begin position="202"/>
        <end position="229"/>
    </location>
</feature>
<evidence type="ECO:0000256" key="2">
    <source>
        <dbReference type="ARBA" id="ARBA00006678"/>
    </source>
</evidence>
<comment type="subcellular location">
    <subcellularLocation>
        <location evidence="1">Nucleus</location>
    </subcellularLocation>
</comment>